<evidence type="ECO:0000313" key="3">
    <source>
        <dbReference type="Proteomes" id="UP000324222"/>
    </source>
</evidence>
<feature type="region of interest" description="Disordered" evidence="1">
    <location>
        <begin position="13"/>
        <end position="37"/>
    </location>
</feature>
<dbReference type="EMBL" id="VSRR010003074">
    <property type="protein sequence ID" value="MPC34528.1"/>
    <property type="molecule type" value="Genomic_DNA"/>
</dbReference>
<gene>
    <name evidence="2" type="ORF">E2C01_027920</name>
</gene>
<evidence type="ECO:0000256" key="1">
    <source>
        <dbReference type="SAM" id="MobiDB-lite"/>
    </source>
</evidence>
<comment type="caution">
    <text evidence="2">The sequence shown here is derived from an EMBL/GenBank/DDBJ whole genome shotgun (WGS) entry which is preliminary data.</text>
</comment>
<protein>
    <submittedName>
        <fullName evidence="2">Uncharacterized protein</fullName>
    </submittedName>
</protein>
<reference evidence="2 3" key="1">
    <citation type="submission" date="2019-05" db="EMBL/GenBank/DDBJ databases">
        <title>Another draft genome of Portunus trituberculatus and its Hox gene families provides insights of decapod evolution.</title>
        <authorList>
            <person name="Jeong J.-H."/>
            <person name="Song I."/>
            <person name="Kim S."/>
            <person name="Choi T."/>
            <person name="Kim D."/>
            <person name="Ryu S."/>
            <person name="Kim W."/>
        </authorList>
    </citation>
    <scope>NUCLEOTIDE SEQUENCE [LARGE SCALE GENOMIC DNA]</scope>
    <source>
        <tissue evidence="2">Muscle</tissue>
    </source>
</reference>
<accession>A0A5B7EMH3</accession>
<name>A0A5B7EMH3_PORTR</name>
<organism evidence="2 3">
    <name type="scientific">Portunus trituberculatus</name>
    <name type="common">Swimming crab</name>
    <name type="synonym">Neptunus trituberculatus</name>
    <dbReference type="NCBI Taxonomy" id="210409"/>
    <lineage>
        <taxon>Eukaryota</taxon>
        <taxon>Metazoa</taxon>
        <taxon>Ecdysozoa</taxon>
        <taxon>Arthropoda</taxon>
        <taxon>Crustacea</taxon>
        <taxon>Multicrustacea</taxon>
        <taxon>Malacostraca</taxon>
        <taxon>Eumalacostraca</taxon>
        <taxon>Eucarida</taxon>
        <taxon>Decapoda</taxon>
        <taxon>Pleocyemata</taxon>
        <taxon>Brachyura</taxon>
        <taxon>Eubrachyura</taxon>
        <taxon>Portunoidea</taxon>
        <taxon>Portunidae</taxon>
        <taxon>Portuninae</taxon>
        <taxon>Portunus</taxon>
    </lineage>
</organism>
<proteinExistence type="predicted"/>
<sequence length="115" mass="12376">MQLLHSLHTHQAMRGGVSGPAPAPNTCAPGPSKPSSSSLINVTAFLIKYGRADYATLMPVYGNLKSVDSNTSKINSFSLYDTKADGKTTTNRDARVNIIDYMEAKLMNKLATKLS</sequence>
<dbReference type="Proteomes" id="UP000324222">
    <property type="component" value="Unassembled WGS sequence"/>
</dbReference>
<evidence type="ECO:0000313" key="2">
    <source>
        <dbReference type="EMBL" id="MPC34528.1"/>
    </source>
</evidence>
<dbReference type="AlphaFoldDB" id="A0A5B7EMH3"/>
<keyword evidence="3" id="KW-1185">Reference proteome</keyword>